<sequence>MLILLLLYSPNSISLSAFTANIVEGNAPEVINTNTAANKHGFTVNGVFYSESSGNINSDEIKEFAGDLKLSDFGIRNFTNNLLSEDLNFIDIDGDYADPLNSFTVTTTKHVWSDANGSVLTDEDKIIGCGSGFPMPLKLKIYISAQTISQYGIPNKSDYVPITKVYQIAPKAALCYAKPYSTEKNGNYQWIGLIPSSSSKEWVGVTNDKLYATPSPITGGGYSADYVPNWGFKVEPSESNGKKFPTTGFPGAKFQLIVSGAQSDYIFSLPINSGNQVSIDQQGYVILKGKPTGKVTIRATLKRNPSIQLDYSFNPTNPWVVPYDSMISYESAVQKCGGVDKLLTRAELSNSPRALDYEKNRDIVISNAYTRKIGSLFAEWGWTTRSSYPESKWQEYFPPPNFVGRYWTSEKRADGTWLVVHNHDGFVGHYPANAADIFEGNPLCRE</sequence>
<protein>
    <submittedName>
        <fullName evidence="2">Uncharacterized protein</fullName>
    </submittedName>
</protein>
<comment type="caution">
    <text evidence="2">The sequence shown here is derived from an EMBL/GenBank/DDBJ whole genome shotgun (WGS) entry which is preliminary data.</text>
</comment>
<dbReference type="Gene3D" id="2.60.40.1080">
    <property type="match status" value="1"/>
</dbReference>
<evidence type="ECO:0000313" key="3">
    <source>
        <dbReference type="Proteomes" id="UP000319138"/>
    </source>
</evidence>
<dbReference type="AlphaFoldDB" id="A0A556RHR7"/>
<dbReference type="EMBL" id="VMHL01000005">
    <property type="protein sequence ID" value="TSJ88439.1"/>
    <property type="molecule type" value="Genomic_DNA"/>
</dbReference>
<feature type="chain" id="PRO_5022192412" evidence="1">
    <location>
        <begin position="20"/>
        <end position="446"/>
    </location>
</feature>
<evidence type="ECO:0000313" key="2">
    <source>
        <dbReference type="EMBL" id="TSJ88439.1"/>
    </source>
</evidence>
<proteinExistence type="predicted"/>
<dbReference type="Proteomes" id="UP000319138">
    <property type="component" value="Unassembled WGS sequence"/>
</dbReference>
<reference evidence="2 3" key="1">
    <citation type="submission" date="2019-07" db="EMBL/GenBank/DDBJ databases">
        <title>Gilliamella genomes.</title>
        <authorList>
            <person name="Zheng H."/>
        </authorList>
    </citation>
    <scope>NUCLEOTIDE SEQUENCE [LARGE SCALE GENOMIC DNA]</scope>
    <source>
        <strain evidence="2 3">W8131</strain>
    </source>
</reference>
<name>A0A556RHR7_9GAMM</name>
<feature type="signal peptide" evidence="1">
    <location>
        <begin position="1"/>
        <end position="19"/>
    </location>
</feature>
<evidence type="ECO:0000256" key="1">
    <source>
        <dbReference type="SAM" id="SignalP"/>
    </source>
</evidence>
<gene>
    <name evidence="2" type="ORF">FPQ14_10880</name>
</gene>
<dbReference type="SUPFAM" id="SSF49373">
    <property type="entry name" value="Invasin/intimin cell-adhesion fragments"/>
    <property type="match status" value="1"/>
</dbReference>
<keyword evidence="1" id="KW-0732">Signal</keyword>
<organism evidence="2 3">
    <name type="scientific">Gilliamella apicola</name>
    <dbReference type="NCBI Taxonomy" id="1196095"/>
    <lineage>
        <taxon>Bacteria</taxon>
        <taxon>Pseudomonadati</taxon>
        <taxon>Pseudomonadota</taxon>
        <taxon>Gammaproteobacteria</taxon>
        <taxon>Orbales</taxon>
        <taxon>Orbaceae</taxon>
        <taxon>Gilliamella</taxon>
    </lineage>
</organism>
<accession>A0A556RHR7</accession>
<dbReference type="InterPro" id="IPR008964">
    <property type="entry name" value="Invasin/intimin_cell_adhesion"/>
</dbReference>
<dbReference type="RefSeq" id="WP_144190189.1">
    <property type="nucleotide sequence ID" value="NZ_VMHL01000005.1"/>
</dbReference>